<dbReference type="Proteomes" id="UP000001732">
    <property type="component" value="Chromosome"/>
</dbReference>
<dbReference type="EMBL" id="CP001145">
    <property type="protein sequence ID" value="ACI16922.1"/>
    <property type="molecule type" value="Genomic_DNA"/>
</dbReference>
<dbReference type="OrthoDB" id="9768127at2"/>
<name>B5Y7G2_COPPD</name>
<sequence length="598" mass="66171">MKRLCLDMGTHKFAAMEVDDTGNIVKYAMQKHKFSLLKNGQIENVPMAAKELREFLAENDFDMTLPVVTAVAGKSMIVKTVEGRRRITSDFVQQEDVDDLLAEITEKASLEGYLLSDFDVAKWTLDDMIVENPIGRHGHSLEVTLVMQFFRKDTVLSLIKTLQEAGLKVTSIFSEAVASKEAAVRKELRYFNIALVDAGAGTSDITIFKEGKVCNFASIPMAGQYITEHLAQRFMVPLETAEKMKIKPGLKRSVENIVGKRIQVDQNLILTCIQDAASVLASALAAKILEANNGKAPSAVALVGGAALTPKLDEFLAQALEIPNEMVHVAKLSAKGELSKPAWAVALGLAMLEPRHNVIHAVVEDKLAFFLTNEHPTVNSALLRAGTDVNRMQQRDVSTISIKVGSELQEFAVYEENEIEPYVNGTPASWGTFLTDGDVVRFQLGGRKLKLDLYVIVEGEIRQKLPLSLVDEEGHIVTAPEKEKVYRLFPSTKEELEDLLSRKEHRLVRLRGPSLVQPGSLYKKIDYTFVTVTINGGPSLQVPVDEKETVADLLAFLLDKGLIQSKALFITDGHREIGYSEPIAQFLQIIIVYDKIRG</sequence>
<dbReference type="RefSeq" id="WP_012543574.1">
    <property type="nucleotide sequence ID" value="NC_011295.1"/>
</dbReference>
<accession>B5Y7G2</accession>
<dbReference type="SUPFAM" id="SSF53067">
    <property type="entry name" value="Actin-like ATPase domain"/>
    <property type="match status" value="2"/>
</dbReference>
<dbReference type="SMART" id="SM00842">
    <property type="entry name" value="FtsA"/>
    <property type="match status" value="1"/>
</dbReference>
<evidence type="ECO:0000313" key="3">
    <source>
        <dbReference type="Proteomes" id="UP000001732"/>
    </source>
</evidence>
<reference evidence="2 3" key="2">
    <citation type="journal article" date="2014" name="Genome Announc.">
        <title>Complete Genome Sequence of Coprothermobacter proteolyticus DSM 5265.</title>
        <authorList>
            <person name="Alexiev A."/>
            <person name="Coil D.A."/>
            <person name="Badger J.H."/>
            <person name="Enticknap J."/>
            <person name="Ward N."/>
            <person name="Robb F.T."/>
            <person name="Eisen J.A."/>
        </authorList>
    </citation>
    <scope>NUCLEOTIDE SEQUENCE [LARGE SCALE GENOMIC DNA]</scope>
    <source>
        <strain evidence="3">ATCC 35245 / DSM 5265 / OCM 4 / BT</strain>
    </source>
</reference>
<dbReference type="HOGENOM" id="CLU_456134_0_0_9"/>
<keyword evidence="2" id="KW-0132">Cell division</keyword>
<dbReference type="PANTHER" id="PTHR32432:SF3">
    <property type="entry name" value="ETHANOLAMINE UTILIZATION PROTEIN EUTJ"/>
    <property type="match status" value="1"/>
</dbReference>
<dbReference type="GO" id="GO:0051301">
    <property type="term" value="P:cell division"/>
    <property type="evidence" value="ECO:0007669"/>
    <property type="project" value="UniProtKB-KW"/>
</dbReference>
<reference evidence="3" key="1">
    <citation type="submission" date="2008-08" db="EMBL/GenBank/DDBJ databases">
        <title>The complete genome sequence of Coprothermobacter proteolyticus strain ATCC 5245 / DSM 5265 / BT.</title>
        <authorList>
            <person name="Dodson R.J."/>
            <person name="Durkin A.S."/>
            <person name="Wu M."/>
            <person name="Eisen J."/>
            <person name="Sutton G."/>
        </authorList>
    </citation>
    <scope>NUCLEOTIDE SEQUENCE [LARGE SCALE GENOMIC DNA]</scope>
    <source>
        <strain evidence="3">ATCC 35245 / DSM 5265 / OCM 4 / BT</strain>
    </source>
</reference>
<organism evidence="2 3">
    <name type="scientific">Coprothermobacter proteolyticus (strain ATCC 35245 / DSM 5265 / OCM 4 / BT)</name>
    <dbReference type="NCBI Taxonomy" id="309798"/>
    <lineage>
        <taxon>Bacteria</taxon>
        <taxon>Pseudomonadati</taxon>
        <taxon>Coprothermobacterota</taxon>
        <taxon>Coprothermobacteria</taxon>
        <taxon>Coprothermobacterales</taxon>
        <taxon>Coprothermobacteraceae</taxon>
        <taxon>Coprothermobacter</taxon>
    </lineage>
</organism>
<keyword evidence="2" id="KW-0131">Cell cycle</keyword>
<dbReference type="KEGG" id="cpo:COPRO5265_0341"/>
<protein>
    <submittedName>
        <fullName evidence="2">Cell division protein FtsA, putative</fullName>
    </submittedName>
</protein>
<dbReference type="Gene3D" id="3.30.1490.300">
    <property type="match status" value="1"/>
</dbReference>
<dbReference type="InterPro" id="IPR003494">
    <property type="entry name" value="SHS2_FtsA"/>
</dbReference>
<dbReference type="Gene3D" id="3.30.420.40">
    <property type="match status" value="2"/>
</dbReference>
<dbReference type="STRING" id="309798.COPRO5265_0341"/>
<dbReference type="InterPro" id="IPR043129">
    <property type="entry name" value="ATPase_NBD"/>
</dbReference>
<dbReference type="PANTHER" id="PTHR32432">
    <property type="entry name" value="CELL DIVISION PROTEIN FTSA-RELATED"/>
    <property type="match status" value="1"/>
</dbReference>
<dbReference type="AlphaFoldDB" id="B5Y7G2"/>
<keyword evidence="3" id="KW-1185">Reference proteome</keyword>
<proteinExistence type="predicted"/>
<evidence type="ECO:0000259" key="1">
    <source>
        <dbReference type="SMART" id="SM00842"/>
    </source>
</evidence>
<dbReference type="Pfam" id="PF14450">
    <property type="entry name" value="FtsA"/>
    <property type="match status" value="1"/>
</dbReference>
<dbReference type="eggNOG" id="COG0849">
    <property type="taxonomic scope" value="Bacteria"/>
</dbReference>
<dbReference type="InterPro" id="IPR050696">
    <property type="entry name" value="FtsA/MreB"/>
</dbReference>
<gene>
    <name evidence="2" type="ordered locus">COPRO5265_0341</name>
</gene>
<evidence type="ECO:0000313" key="2">
    <source>
        <dbReference type="EMBL" id="ACI16922.1"/>
    </source>
</evidence>
<feature type="domain" description="SHS2" evidence="1">
    <location>
        <begin position="3"/>
        <end position="183"/>
    </location>
</feature>